<dbReference type="InterPro" id="IPR023398">
    <property type="entry name" value="TIF_eIF4e-like"/>
</dbReference>
<dbReference type="PANTHER" id="PTHR11960">
    <property type="entry name" value="EUKARYOTIC TRANSLATION INITIATION FACTOR 4E RELATED"/>
    <property type="match status" value="1"/>
</dbReference>
<protein>
    <submittedName>
        <fullName evidence="2">Translation initiation factor eIF 4e-like domain-containing protein</fullName>
    </submittedName>
</protein>
<sequence>MWEDPANMRGGKWTFTLSNKHHTARPELCDRLWLNLAMAVVGEQFREDVCGIVVSRRNRGDRLSVWTSNALDRQKVERLREEIIKFADMGGENLPMDFATHEAALATTPK</sequence>
<proteinExistence type="inferred from homology"/>
<evidence type="ECO:0000313" key="3">
    <source>
        <dbReference type="Proteomes" id="UP000673691"/>
    </source>
</evidence>
<accession>A0A8H8DL71</accession>
<organism evidence="2 3">
    <name type="scientific">Olpidium bornovanus</name>
    <dbReference type="NCBI Taxonomy" id="278681"/>
    <lineage>
        <taxon>Eukaryota</taxon>
        <taxon>Fungi</taxon>
        <taxon>Fungi incertae sedis</taxon>
        <taxon>Olpidiomycota</taxon>
        <taxon>Olpidiomycotina</taxon>
        <taxon>Olpidiomycetes</taxon>
        <taxon>Olpidiales</taxon>
        <taxon>Olpidiaceae</taxon>
        <taxon>Olpidium</taxon>
    </lineage>
</organism>
<keyword evidence="1" id="KW-0396">Initiation factor</keyword>
<comment type="similarity">
    <text evidence="1">Belongs to the eukaryotic initiation factor 4E family.</text>
</comment>
<keyword evidence="1" id="KW-0694">RNA-binding</keyword>
<dbReference type="GO" id="GO:0000340">
    <property type="term" value="F:RNA 7-methylguanosine cap binding"/>
    <property type="evidence" value="ECO:0007669"/>
    <property type="project" value="TreeGrafter"/>
</dbReference>
<dbReference type="GO" id="GO:0003743">
    <property type="term" value="F:translation initiation factor activity"/>
    <property type="evidence" value="ECO:0007669"/>
    <property type="project" value="UniProtKB-KW"/>
</dbReference>
<dbReference type="InterPro" id="IPR001040">
    <property type="entry name" value="TIF_eIF_4E"/>
</dbReference>
<evidence type="ECO:0000313" key="2">
    <source>
        <dbReference type="EMBL" id="KAG5462441.1"/>
    </source>
</evidence>
<evidence type="ECO:0000256" key="1">
    <source>
        <dbReference type="RuleBase" id="RU004374"/>
    </source>
</evidence>
<dbReference type="SUPFAM" id="SSF55418">
    <property type="entry name" value="eIF4e-like"/>
    <property type="match status" value="1"/>
</dbReference>
<keyword evidence="3" id="KW-1185">Reference proteome</keyword>
<name>A0A8H8DL71_9FUNG</name>
<dbReference type="OrthoDB" id="590761at2759"/>
<dbReference type="Gene3D" id="3.30.760.10">
    <property type="entry name" value="RNA Cap, Translation Initiation Factor Eif4e"/>
    <property type="match status" value="1"/>
</dbReference>
<dbReference type="AlphaFoldDB" id="A0A8H8DL71"/>
<comment type="caution">
    <text evidence="2">The sequence shown here is derived from an EMBL/GenBank/DDBJ whole genome shotgun (WGS) entry which is preliminary data.</text>
</comment>
<dbReference type="EMBL" id="JAEFCI010002133">
    <property type="protein sequence ID" value="KAG5462441.1"/>
    <property type="molecule type" value="Genomic_DNA"/>
</dbReference>
<gene>
    <name evidence="2" type="ORF">BJ554DRAFT_5139</name>
</gene>
<reference evidence="2 3" key="1">
    <citation type="journal article" name="Sci. Rep.">
        <title>Genome-scale phylogenetic analyses confirm Olpidium as the closest living zoosporic fungus to the non-flagellated, terrestrial fungi.</title>
        <authorList>
            <person name="Chang Y."/>
            <person name="Rochon D."/>
            <person name="Sekimoto S."/>
            <person name="Wang Y."/>
            <person name="Chovatia M."/>
            <person name="Sandor L."/>
            <person name="Salamov A."/>
            <person name="Grigoriev I.V."/>
            <person name="Stajich J.E."/>
            <person name="Spatafora J.W."/>
        </authorList>
    </citation>
    <scope>NUCLEOTIDE SEQUENCE [LARGE SCALE GENOMIC DNA]</scope>
    <source>
        <strain evidence="2">S191</strain>
    </source>
</reference>
<keyword evidence="1" id="KW-0648">Protein biosynthesis</keyword>
<dbReference type="GO" id="GO:0016281">
    <property type="term" value="C:eukaryotic translation initiation factor 4F complex"/>
    <property type="evidence" value="ECO:0007669"/>
    <property type="project" value="TreeGrafter"/>
</dbReference>
<dbReference type="Pfam" id="PF01652">
    <property type="entry name" value="IF4E"/>
    <property type="match status" value="1"/>
</dbReference>
<dbReference type="Proteomes" id="UP000673691">
    <property type="component" value="Unassembled WGS sequence"/>
</dbReference>